<comment type="similarity">
    <text evidence="2">Belongs to the DAMOX/DASOX family.</text>
</comment>
<evidence type="ECO:0000256" key="2">
    <source>
        <dbReference type="ARBA" id="ARBA00006730"/>
    </source>
</evidence>
<keyword evidence="11" id="KW-1185">Reference proteome</keyword>
<dbReference type="AlphaFoldDB" id="A0A5D9BYZ9"/>
<keyword evidence="5" id="KW-0560">Oxidoreductase</keyword>
<dbReference type="SUPFAM" id="SSF51971">
    <property type="entry name" value="Nucleotide-binding domain"/>
    <property type="match status" value="1"/>
</dbReference>
<dbReference type="EC" id="1.4.3.3" evidence="6"/>
<evidence type="ECO:0000256" key="4">
    <source>
        <dbReference type="ARBA" id="ARBA00022827"/>
    </source>
</evidence>
<dbReference type="GO" id="GO:0003884">
    <property type="term" value="F:D-amino-acid oxidase activity"/>
    <property type="evidence" value="ECO:0007669"/>
    <property type="project" value="UniProtKB-EC"/>
</dbReference>
<dbReference type="Gene3D" id="3.40.50.720">
    <property type="entry name" value="NAD(P)-binding Rossmann-like Domain"/>
    <property type="match status" value="3"/>
</dbReference>
<comment type="catalytic activity">
    <reaction evidence="8">
        <text>a D-alpha-amino acid + O2 + H2O = a 2-oxocarboxylate + H2O2 + NH4(+)</text>
        <dbReference type="Rhea" id="RHEA:21816"/>
        <dbReference type="ChEBI" id="CHEBI:15377"/>
        <dbReference type="ChEBI" id="CHEBI:15379"/>
        <dbReference type="ChEBI" id="CHEBI:16240"/>
        <dbReference type="ChEBI" id="CHEBI:28938"/>
        <dbReference type="ChEBI" id="CHEBI:35179"/>
        <dbReference type="ChEBI" id="CHEBI:59871"/>
        <dbReference type="EC" id="1.4.3.3"/>
    </reaction>
    <physiologicalReaction direction="left-to-right" evidence="8">
        <dbReference type="Rhea" id="RHEA:21817"/>
    </physiologicalReaction>
</comment>
<dbReference type="InterPro" id="IPR006076">
    <property type="entry name" value="FAD-dep_OxRdtase"/>
</dbReference>
<dbReference type="PROSITE" id="PS00677">
    <property type="entry name" value="DAO"/>
    <property type="match status" value="1"/>
</dbReference>
<dbReference type="PANTHER" id="PTHR11530">
    <property type="entry name" value="D-AMINO ACID OXIDASE"/>
    <property type="match status" value="1"/>
</dbReference>
<feature type="domain" description="FAD dependent oxidoreductase" evidence="9">
    <location>
        <begin position="118"/>
        <end position="399"/>
    </location>
</feature>
<dbReference type="Pfam" id="PF01266">
    <property type="entry name" value="DAO"/>
    <property type="match status" value="1"/>
</dbReference>
<keyword evidence="4" id="KW-0274">FAD</keyword>
<evidence type="ECO:0000256" key="8">
    <source>
        <dbReference type="ARBA" id="ARBA00049547"/>
    </source>
</evidence>
<evidence type="ECO:0000313" key="10">
    <source>
        <dbReference type="EMBL" id="TZG24616.1"/>
    </source>
</evidence>
<proteinExistence type="inferred from homology"/>
<evidence type="ECO:0000256" key="1">
    <source>
        <dbReference type="ARBA" id="ARBA00001974"/>
    </source>
</evidence>
<dbReference type="InterPro" id="IPR006311">
    <property type="entry name" value="TAT_signal"/>
</dbReference>
<evidence type="ECO:0000256" key="6">
    <source>
        <dbReference type="ARBA" id="ARBA00039101"/>
    </source>
</evidence>
<dbReference type="InterPro" id="IPR023209">
    <property type="entry name" value="DAO"/>
</dbReference>
<keyword evidence="3" id="KW-0285">Flavoprotein</keyword>
<comment type="caution">
    <text evidence="10">The sequence shown here is derived from an EMBL/GenBank/DDBJ whole genome shotgun (WGS) entry which is preliminary data.</text>
</comment>
<dbReference type="Proteomes" id="UP000322077">
    <property type="component" value="Unassembled WGS sequence"/>
</dbReference>
<sequence length="415" mass="45512">MIGVGFGRRDMLKASAALGGLAGLSACATVPAARPTVFGRRASGKPYLPPMRMNVDEIVDVKCCIRPFRPQGPRLDAEPLGDTLVIHNYGHGGSGWSLSWGSAEIAVTKALSVLPREVAVVGCGIIGLTTAVAAQRAGLKVTIYARELFNRTRSVRANGSWTPDSRIALTDPAGPGFGDVWEQMARISWKAFRSYLGLPGAPVDFSDQYSLSNEPIVRREHPSDATIADSYATKGLPQQESEFGHYADRIKDIIPQARNLEEGENPFPTKFARTASQMHFNFGSYGHLLMQEFYAGGGHYEMRDFHSPADFKTLREKVVINCTGYAARELVRDNTIIPVRGQTGWLIPQPEAHYGFRYNDVSVLSKSDGVMIMNFPPNAGEMYGVNDSTEIPDRSDIEEGIRKVAPLFADPMWRA</sequence>
<name>A0A5D9BYZ9_9SPHN</name>
<accession>A0A5D9BYZ9</accession>
<evidence type="ECO:0000313" key="11">
    <source>
        <dbReference type="Proteomes" id="UP000322077"/>
    </source>
</evidence>
<comment type="cofactor">
    <cofactor evidence="1">
        <name>FAD</name>
        <dbReference type="ChEBI" id="CHEBI:57692"/>
    </cofactor>
</comment>
<dbReference type="GO" id="GO:0019478">
    <property type="term" value="P:D-amino acid catabolic process"/>
    <property type="evidence" value="ECO:0007669"/>
    <property type="project" value="TreeGrafter"/>
</dbReference>
<dbReference type="EMBL" id="VTOU01000005">
    <property type="protein sequence ID" value="TZG24616.1"/>
    <property type="molecule type" value="Genomic_DNA"/>
</dbReference>
<evidence type="ECO:0000256" key="3">
    <source>
        <dbReference type="ARBA" id="ARBA00022630"/>
    </source>
</evidence>
<evidence type="ECO:0000256" key="7">
    <source>
        <dbReference type="ARBA" id="ARBA00039751"/>
    </source>
</evidence>
<evidence type="ECO:0000259" key="9">
    <source>
        <dbReference type="Pfam" id="PF01266"/>
    </source>
</evidence>
<evidence type="ECO:0000256" key="5">
    <source>
        <dbReference type="ARBA" id="ARBA00023002"/>
    </source>
</evidence>
<dbReference type="PROSITE" id="PS51318">
    <property type="entry name" value="TAT"/>
    <property type="match status" value="1"/>
</dbReference>
<organism evidence="10 11">
    <name type="scientific">Sphingomonas montanisoli</name>
    <dbReference type="NCBI Taxonomy" id="2606412"/>
    <lineage>
        <taxon>Bacteria</taxon>
        <taxon>Pseudomonadati</taxon>
        <taxon>Pseudomonadota</taxon>
        <taxon>Alphaproteobacteria</taxon>
        <taxon>Sphingomonadales</taxon>
        <taxon>Sphingomonadaceae</taxon>
        <taxon>Sphingomonas</taxon>
    </lineage>
</organism>
<dbReference type="GO" id="GO:0071949">
    <property type="term" value="F:FAD binding"/>
    <property type="evidence" value="ECO:0007669"/>
    <property type="project" value="InterPro"/>
</dbReference>
<reference evidence="10 11" key="1">
    <citation type="submission" date="2019-08" db="EMBL/GenBank/DDBJ databases">
        <authorList>
            <person name="Wang G."/>
            <person name="Xu Z."/>
        </authorList>
    </citation>
    <scope>NUCLEOTIDE SEQUENCE [LARGE SCALE GENOMIC DNA]</scope>
    <source>
        <strain evidence="10 11">ZX</strain>
    </source>
</reference>
<dbReference type="GO" id="GO:0005737">
    <property type="term" value="C:cytoplasm"/>
    <property type="evidence" value="ECO:0007669"/>
    <property type="project" value="TreeGrafter"/>
</dbReference>
<gene>
    <name evidence="10" type="ORF">FYJ91_18505</name>
</gene>
<dbReference type="Gene3D" id="3.30.9.10">
    <property type="entry name" value="D-Amino Acid Oxidase, subunit A, domain 2"/>
    <property type="match status" value="2"/>
</dbReference>
<dbReference type="PANTHER" id="PTHR11530:SF11">
    <property type="entry name" value="D-ASPARTATE OXIDASE"/>
    <property type="match status" value="1"/>
</dbReference>
<protein>
    <recommendedName>
        <fullName evidence="7">D-amino-acid oxidase</fullName>
        <ecNumber evidence="6">1.4.3.3</ecNumber>
    </recommendedName>
</protein>
<dbReference type="InterPro" id="IPR006181">
    <property type="entry name" value="D-amino_acid_oxidase_CS"/>
</dbReference>